<dbReference type="GO" id="GO:0006508">
    <property type="term" value="P:proteolysis"/>
    <property type="evidence" value="ECO:0007669"/>
    <property type="project" value="UniProtKB-KW"/>
</dbReference>
<evidence type="ECO:0000256" key="2">
    <source>
        <dbReference type="ARBA" id="ARBA00022670"/>
    </source>
</evidence>
<feature type="domain" description="Ubiquitin-like protease family profile" evidence="5">
    <location>
        <begin position="1"/>
        <end position="133"/>
    </location>
</feature>
<keyword evidence="2" id="KW-0645">Protease</keyword>
<dbReference type="Gene3D" id="3.30.310.130">
    <property type="entry name" value="Ubiquitin-related"/>
    <property type="match status" value="1"/>
</dbReference>
<name>A0A843W523_COLES</name>
<evidence type="ECO:0000256" key="3">
    <source>
        <dbReference type="ARBA" id="ARBA00022801"/>
    </source>
</evidence>
<evidence type="ECO:0000256" key="4">
    <source>
        <dbReference type="ARBA" id="ARBA00022807"/>
    </source>
</evidence>
<dbReference type="SUPFAM" id="SSF54001">
    <property type="entry name" value="Cysteine proteinases"/>
    <property type="match status" value="1"/>
</dbReference>
<dbReference type="Proteomes" id="UP000652761">
    <property type="component" value="Unassembled WGS sequence"/>
</dbReference>
<dbReference type="PROSITE" id="PS50600">
    <property type="entry name" value="ULP_PROTEASE"/>
    <property type="match status" value="1"/>
</dbReference>
<protein>
    <recommendedName>
        <fullName evidence="5">Ubiquitin-like protease family profile domain-containing protein</fullName>
    </recommendedName>
</protein>
<dbReference type="EMBL" id="NMUH01003324">
    <property type="protein sequence ID" value="MQM04992.1"/>
    <property type="molecule type" value="Genomic_DNA"/>
</dbReference>
<dbReference type="GO" id="GO:0008234">
    <property type="term" value="F:cysteine-type peptidase activity"/>
    <property type="evidence" value="ECO:0007669"/>
    <property type="project" value="UniProtKB-KW"/>
</dbReference>
<dbReference type="InterPro" id="IPR003653">
    <property type="entry name" value="Peptidase_C48_C"/>
</dbReference>
<evidence type="ECO:0000256" key="1">
    <source>
        <dbReference type="ARBA" id="ARBA00005234"/>
    </source>
</evidence>
<dbReference type="AlphaFoldDB" id="A0A843W523"/>
<dbReference type="GO" id="GO:0016926">
    <property type="term" value="P:protein desumoylation"/>
    <property type="evidence" value="ECO:0007669"/>
    <property type="project" value="UniProtKB-ARBA"/>
</dbReference>
<evidence type="ECO:0000259" key="5">
    <source>
        <dbReference type="PROSITE" id="PS50600"/>
    </source>
</evidence>
<evidence type="ECO:0000313" key="6">
    <source>
        <dbReference type="EMBL" id="MQM04992.1"/>
    </source>
</evidence>
<keyword evidence="4" id="KW-0788">Thiol protease</keyword>
<reference evidence="6" key="1">
    <citation type="submission" date="2017-07" db="EMBL/GenBank/DDBJ databases">
        <title>Taro Niue Genome Assembly and Annotation.</title>
        <authorList>
            <person name="Atibalentja N."/>
            <person name="Keating K."/>
            <person name="Fields C.J."/>
        </authorList>
    </citation>
    <scope>NUCLEOTIDE SEQUENCE</scope>
    <source>
        <strain evidence="6">Niue_2</strain>
        <tissue evidence="6">Leaf</tissue>
    </source>
</reference>
<dbReference type="Pfam" id="PF02902">
    <property type="entry name" value="Peptidase_C48"/>
    <property type="match status" value="1"/>
</dbReference>
<evidence type="ECO:0000313" key="7">
    <source>
        <dbReference type="Proteomes" id="UP000652761"/>
    </source>
</evidence>
<dbReference type="PANTHER" id="PTHR46915:SF6">
    <property type="entry name" value="CYSTEINE PROTEINASES SUPERFAMILY PROTEIN"/>
    <property type="match status" value="1"/>
</dbReference>
<comment type="caution">
    <text evidence="6">The sequence shown here is derived from an EMBL/GenBank/DDBJ whole genome shotgun (WGS) entry which is preliminary data.</text>
</comment>
<dbReference type="OrthoDB" id="732682at2759"/>
<dbReference type="PANTHER" id="PTHR46915">
    <property type="entry name" value="UBIQUITIN-LIKE PROTEASE 4-RELATED"/>
    <property type="match status" value="1"/>
</dbReference>
<organism evidence="6 7">
    <name type="scientific">Colocasia esculenta</name>
    <name type="common">Wild taro</name>
    <name type="synonym">Arum esculentum</name>
    <dbReference type="NCBI Taxonomy" id="4460"/>
    <lineage>
        <taxon>Eukaryota</taxon>
        <taxon>Viridiplantae</taxon>
        <taxon>Streptophyta</taxon>
        <taxon>Embryophyta</taxon>
        <taxon>Tracheophyta</taxon>
        <taxon>Spermatophyta</taxon>
        <taxon>Magnoliopsida</taxon>
        <taxon>Liliopsida</taxon>
        <taxon>Araceae</taxon>
        <taxon>Aroideae</taxon>
        <taxon>Colocasieae</taxon>
        <taxon>Colocasia</taxon>
    </lineage>
</organism>
<proteinExistence type="inferred from homology"/>
<sequence length="308" mass="35261">MLRWIKHGPLDVVKKYEACIVNGFRFHTRNLESRRVTPKVVEWIKEKYIFSKTYTFVTIVDGPCMILLDSLIISEPLKTEPTIRRFVKELYHTQGKLDNSRSIGSIPLLLPKVPQQMDGEECGVFTLYYIYLFLESAPATFSFTSYPYFIEQSMSFQCAQYASHLVGTEKLKANWFMDGLRPMFIENLGPHNIRTYAEMVQRAQLVKDTMAKVEGMRGKETTKLVFVKKGAANNAGTFRNNNKRQSAGQNSSLFCPEELGGGLWLLTQGQRHGRWTPSMIWASRDLAVESGLCRNTDPSFETWVNGRV</sequence>
<dbReference type="Gene3D" id="1.10.418.20">
    <property type="match status" value="1"/>
</dbReference>
<gene>
    <name evidence="6" type="ORF">Taro_037798</name>
</gene>
<keyword evidence="7" id="KW-1185">Reference proteome</keyword>
<comment type="similarity">
    <text evidence="1">Belongs to the peptidase C48 family.</text>
</comment>
<accession>A0A843W523</accession>
<dbReference type="InterPro" id="IPR038765">
    <property type="entry name" value="Papain-like_cys_pep_sf"/>
</dbReference>
<keyword evidence="3" id="KW-0378">Hydrolase</keyword>